<sequence>SLKETKVSSFLSKRKAHEQKKLANVATKTVPDR</sequence>
<gene>
    <name evidence="2" type="ORF">S06H3_04230</name>
</gene>
<reference evidence="2" key="1">
    <citation type="journal article" date="2014" name="Front. Microbiol.">
        <title>High frequency of phylogenetically diverse reductive dehalogenase-homologous genes in deep subseafloor sedimentary metagenomes.</title>
        <authorList>
            <person name="Kawai M."/>
            <person name="Futagami T."/>
            <person name="Toyoda A."/>
            <person name="Takaki Y."/>
            <person name="Nishi S."/>
            <person name="Hori S."/>
            <person name="Arai W."/>
            <person name="Tsubouchi T."/>
            <person name="Morono Y."/>
            <person name="Uchiyama I."/>
            <person name="Ito T."/>
            <person name="Fujiyama A."/>
            <person name="Inagaki F."/>
            <person name="Takami H."/>
        </authorList>
    </citation>
    <scope>NUCLEOTIDE SEQUENCE</scope>
    <source>
        <strain evidence="2">Expedition CK06-06</strain>
    </source>
</reference>
<proteinExistence type="predicted"/>
<feature type="non-terminal residue" evidence="2">
    <location>
        <position position="1"/>
    </location>
</feature>
<dbReference type="AlphaFoldDB" id="X1JP50"/>
<dbReference type="EMBL" id="BARV01001462">
    <property type="protein sequence ID" value="GAH96496.1"/>
    <property type="molecule type" value="Genomic_DNA"/>
</dbReference>
<name>X1JP50_9ZZZZ</name>
<evidence type="ECO:0000313" key="2">
    <source>
        <dbReference type="EMBL" id="GAH96496.1"/>
    </source>
</evidence>
<evidence type="ECO:0000256" key="1">
    <source>
        <dbReference type="SAM" id="MobiDB-lite"/>
    </source>
</evidence>
<protein>
    <submittedName>
        <fullName evidence="2">Uncharacterized protein</fullName>
    </submittedName>
</protein>
<organism evidence="2">
    <name type="scientific">marine sediment metagenome</name>
    <dbReference type="NCBI Taxonomy" id="412755"/>
    <lineage>
        <taxon>unclassified sequences</taxon>
        <taxon>metagenomes</taxon>
        <taxon>ecological metagenomes</taxon>
    </lineage>
</organism>
<feature type="region of interest" description="Disordered" evidence="1">
    <location>
        <begin position="1"/>
        <end position="33"/>
    </location>
</feature>
<comment type="caution">
    <text evidence="2">The sequence shown here is derived from an EMBL/GenBank/DDBJ whole genome shotgun (WGS) entry which is preliminary data.</text>
</comment>
<accession>X1JP50</accession>